<evidence type="ECO:0000256" key="1">
    <source>
        <dbReference type="SAM" id="MobiDB-lite"/>
    </source>
</evidence>
<dbReference type="Proteomes" id="UP000613177">
    <property type="component" value="Unassembled WGS sequence"/>
</dbReference>
<evidence type="ECO:0000313" key="3">
    <source>
        <dbReference type="Proteomes" id="UP000613177"/>
    </source>
</evidence>
<reference evidence="2" key="1">
    <citation type="submission" date="2021-01" db="EMBL/GenBank/DDBJ databases">
        <title>Metabolic potential, ecology and presence of endohyphal bacteria is reflected in genomic diversity of Mucoromycotina.</title>
        <authorList>
            <person name="Muszewska A."/>
            <person name="Okrasinska A."/>
            <person name="Steczkiewicz K."/>
            <person name="Drgas O."/>
            <person name="Orlowska M."/>
            <person name="Perlinska-Lenart U."/>
            <person name="Aleksandrzak-Piekarczyk T."/>
            <person name="Szatraj K."/>
            <person name="Zielenkiewicz U."/>
            <person name="Pilsyk S."/>
            <person name="Malc E."/>
            <person name="Mieczkowski P."/>
            <person name="Kruszewska J.S."/>
            <person name="Biernat P."/>
            <person name="Pawlowska J."/>
        </authorList>
    </citation>
    <scope>NUCLEOTIDE SEQUENCE</scope>
    <source>
        <strain evidence="2">WA0000018081</strain>
    </source>
</reference>
<organism evidence="2 3">
    <name type="scientific">Thamnidium elegans</name>
    <dbReference type="NCBI Taxonomy" id="101142"/>
    <lineage>
        <taxon>Eukaryota</taxon>
        <taxon>Fungi</taxon>
        <taxon>Fungi incertae sedis</taxon>
        <taxon>Mucoromycota</taxon>
        <taxon>Mucoromycotina</taxon>
        <taxon>Mucoromycetes</taxon>
        <taxon>Mucorales</taxon>
        <taxon>Mucorineae</taxon>
        <taxon>Mucoraceae</taxon>
        <taxon>Thamnidium</taxon>
    </lineage>
</organism>
<feature type="region of interest" description="Disordered" evidence="1">
    <location>
        <begin position="290"/>
        <end position="377"/>
    </location>
</feature>
<dbReference type="AlphaFoldDB" id="A0A8H7SI28"/>
<proteinExistence type="predicted"/>
<sequence>MPPINVNAGRNRRGRPRNVLADNVTANARPRGRFSEDARIIGSATATWDHLRDTIGAFYREDNICRYNGCSSEMALTYRAQKQQFYYHCRFSTPLYAHRDRQVTITSNTVFYNSKKTVNIVYCILLEYFRSAKANDIFSTIKVHGVTIAQISKDCQAMMNSDYVRYHEDGSVVPADYSGFYFRRHQVVNHSINFATEDQVQGNQTEGLIHTNVIEGLWTPIKRFIHPRNRTIKDCPGKLLEFMWRRENQGLGLKTGMERCIREVQLVNTPNSGGVSPDLITRAQAWDEEQVEVEEAQPFQHEDDYDSEVETDYDTDDEDWVPEEGSNNPDEGLTLASSFQPSSVSDSTLDIPVNEEQNLTTTTIPTRHNTRRSRSRR</sequence>
<accession>A0A8H7SI28</accession>
<comment type="caution">
    <text evidence="2">The sequence shown here is derived from an EMBL/GenBank/DDBJ whole genome shotgun (WGS) entry which is preliminary data.</text>
</comment>
<feature type="compositionally biased region" description="Basic residues" evidence="1">
    <location>
        <begin position="368"/>
        <end position="377"/>
    </location>
</feature>
<protein>
    <submittedName>
        <fullName evidence="2">Uncharacterized protein</fullName>
    </submittedName>
</protein>
<feature type="compositionally biased region" description="Polar residues" evidence="1">
    <location>
        <begin position="325"/>
        <end position="348"/>
    </location>
</feature>
<evidence type="ECO:0000313" key="2">
    <source>
        <dbReference type="EMBL" id="KAG2228631.1"/>
    </source>
</evidence>
<feature type="compositionally biased region" description="Acidic residues" evidence="1">
    <location>
        <begin position="303"/>
        <end position="322"/>
    </location>
</feature>
<dbReference type="EMBL" id="JAEPRE010000392">
    <property type="protein sequence ID" value="KAG2228631.1"/>
    <property type="molecule type" value="Genomic_DNA"/>
</dbReference>
<gene>
    <name evidence="2" type="ORF">INT48_001335</name>
</gene>
<name>A0A8H7SI28_9FUNG</name>
<keyword evidence="3" id="KW-1185">Reference proteome</keyword>